<dbReference type="HOGENOM" id="CLU_131430_0_0_5"/>
<dbReference type="InterPro" id="IPR014710">
    <property type="entry name" value="RmlC-like_jellyroll"/>
</dbReference>
<dbReference type="CDD" id="cd02226">
    <property type="entry name" value="cupin_YdbB-like"/>
    <property type="match status" value="1"/>
</dbReference>
<geneLocation type="plasmid" evidence="3">
    <name>pPD1222</name>
</geneLocation>
<evidence type="ECO:0000313" key="2">
    <source>
        <dbReference type="EMBL" id="ABL72641.1"/>
    </source>
</evidence>
<dbReference type="PANTHER" id="PTHR36114:SF1">
    <property type="entry name" value="16.7 KDA PROTEIN IN WHIE LOCUS"/>
    <property type="match status" value="1"/>
</dbReference>
<dbReference type="InterPro" id="IPR052044">
    <property type="entry name" value="PKS_Associated_Protein"/>
</dbReference>
<dbReference type="PANTHER" id="PTHR36114">
    <property type="entry name" value="16.7 KDA PROTEIN IN WHIE LOCUS"/>
    <property type="match status" value="1"/>
</dbReference>
<sequence>MTRRKGWHDGDKRKKPMSDAINLAEKLASFDQKWSPRTVATFNGHDVMVVKVEGEFRWHSHPDTDDFFLVLQGEIEIRLRDRVVTLRAGEIFVVPKGVEHCPVARKEAHLLLIEPTGTSNTGDAATAAERNPI</sequence>
<accession>A1BAU7</accession>
<dbReference type="KEGG" id="pde:Pden_4578"/>
<evidence type="ECO:0000259" key="1">
    <source>
        <dbReference type="PROSITE" id="PS50042"/>
    </source>
</evidence>
<dbReference type="InterPro" id="IPR013096">
    <property type="entry name" value="Cupin_2"/>
</dbReference>
<dbReference type="AlphaFoldDB" id="A1BAU7"/>
<dbReference type="EnsemblBacteria" id="ABL72641">
    <property type="protein sequence ID" value="ABL72641"/>
    <property type="gene ID" value="Pden_4578"/>
</dbReference>
<reference evidence="3" key="1">
    <citation type="submission" date="2006-12" db="EMBL/GenBank/DDBJ databases">
        <title>Complete sequence of plasmid 1 of Paracoccus denitrificans PD1222.</title>
        <authorList>
            <person name="Copeland A."/>
            <person name="Lucas S."/>
            <person name="Lapidus A."/>
            <person name="Barry K."/>
            <person name="Detter J.C."/>
            <person name="Glavina del Rio T."/>
            <person name="Hammon N."/>
            <person name="Israni S."/>
            <person name="Dalin E."/>
            <person name="Tice H."/>
            <person name="Pitluck S."/>
            <person name="Munk A.C."/>
            <person name="Brettin T."/>
            <person name="Bruce D."/>
            <person name="Han C."/>
            <person name="Tapia R."/>
            <person name="Gilna P."/>
            <person name="Schmutz J."/>
            <person name="Larimer F."/>
            <person name="Land M."/>
            <person name="Hauser L."/>
            <person name="Kyrpides N."/>
            <person name="Lykidis A."/>
            <person name="Spiro S."/>
            <person name="Richardson D.J."/>
            <person name="Moir J.W.B."/>
            <person name="Ferguson S.J."/>
            <person name="van Spanning R.J.M."/>
            <person name="Richardson P."/>
        </authorList>
    </citation>
    <scope>NUCLEOTIDE SEQUENCE [LARGE SCALE GENOMIC DNA]</scope>
    <source>
        <strain evidence="3">Pd 1222</strain>
        <plasmid evidence="3">pPD1222</plasmid>
    </source>
</reference>
<keyword evidence="2" id="KW-0614">Plasmid</keyword>
<dbReference type="eggNOG" id="COG0662">
    <property type="taxonomic scope" value="Bacteria"/>
</dbReference>
<name>A1BAU7_PARDP</name>
<dbReference type="EMBL" id="CP000491">
    <property type="protein sequence ID" value="ABL72641.1"/>
    <property type="molecule type" value="Genomic_DNA"/>
</dbReference>
<dbReference type="Pfam" id="PF07883">
    <property type="entry name" value="Cupin_2"/>
    <property type="match status" value="1"/>
</dbReference>
<dbReference type="Gene3D" id="2.60.120.10">
    <property type="entry name" value="Jelly Rolls"/>
    <property type="match status" value="1"/>
</dbReference>
<dbReference type="SUPFAM" id="SSF51182">
    <property type="entry name" value="RmlC-like cupins"/>
    <property type="match status" value="1"/>
</dbReference>
<evidence type="ECO:0000313" key="3">
    <source>
        <dbReference type="Proteomes" id="UP000000361"/>
    </source>
</evidence>
<feature type="domain" description="Cyclic nucleotide-binding" evidence="1">
    <location>
        <begin position="65"/>
        <end position="92"/>
    </location>
</feature>
<dbReference type="InterPro" id="IPR011051">
    <property type="entry name" value="RmlC_Cupin_sf"/>
</dbReference>
<organism evidence="2 3">
    <name type="scientific">Paracoccus denitrificans (strain Pd 1222)</name>
    <dbReference type="NCBI Taxonomy" id="318586"/>
    <lineage>
        <taxon>Bacteria</taxon>
        <taxon>Pseudomonadati</taxon>
        <taxon>Pseudomonadota</taxon>
        <taxon>Alphaproteobacteria</taxon>
        <taxon>Rhodobacterales</taxon>
        <taxon>Paracoccaceae</taxon>
        <taxon>Paracoccus</taxon>
    </lineage>
</organism>
<dbReference type="InterPro" id="IPR000595">
    <property type="entry name" value="cNMP-bd_dom"/>
</dbReference>
<protein>
    <submittedName>
        <fullName evidence="2">Cupin 2, conserved barrel domain protein</fullName>
    </submittedName>
</protein>
<keyword evidence="3" id="KW-1185">Reference proteome</keyword>
<proteinExistence type="predicted"/>
<dbReference type="PROSITE" id="PS50042">
    <property type="entry name" value="CNMP_BINDING_3"/>
    <property type="match status" value="1"/>
</dbReference>
<dbReference type="Proteomes" id="UP000000361">
    <property type="component" value="Chromosome 1"/>
</dbReference>
<gene>
    <name evidence="2" type="ordered locus">Pden_4578</name>
</gene>